<dbReference type="Proteomes" id="UP000006250">
    <property type="component" value="Unassembled WGS sequence"/>
</dbReference>
<keyword evidence="1" id="KW-0472">Membrane</keyword>
<sequence>MLHGETVHSPLPQDLPWWQPDHFVFFSVLYLVLFIIASGMGYCVIKAIIDTQKASAHGQQH</sequence>
<evidence type="ECO:0000256" key="1">
    <source>
        <dbReference type="SAM" id="Phobius"/>
    </source>
</evidence>
<feature type="transmembrane region" description="Helical" evidence="1">
    <location>
        <begin position="23"/>
        <end position="45"/>
    </location>
</feature>
<evidence type="ECO:0000313" key="2">
    <source>
        <dbReference type="EMBL" id="EFL53038.1"/>
    </source>
</evidence>
<gene>
    <name evidence="2" type="ORF">DesfrDRAFT_0086</name>
</gene>
<accession>E1JR37</accession>
<dbReference type="eggNOG" id="ENOG502ZNED">
    <property type="taxonomic scope" value="Bacteria"/>
</dbReference>
<name>E1JR37_SOLFR</name>
<dbReference type="AlphaFoldDB" id="E1JR37"/>
<organism evidence="2 3">
    <name type="scientific">Solidesulfovibrio fructosivorans JJ]</name>
    <dbReference type="NCBI Taxonomy" id="596151"/>
    <lineage>
        <taxon>Bacteria</taxon>
        <taxon>Pseudomonadati</taxon>
        <taxon>Thermodesulfobacteriota</taxon>
        <taxon>Desulfovibrionia</taxon>
        <taxon>Desulfovibrionales</taxon>
        <taxon>Desulfovibrionaceae</taxon>
        <taxon>Solidesulfovibrio</taxon>
    </lineage>
</organism>
<proteinExistence type="predicted"/>
<dbReference type="RefSeq" id="WP_005990038.1">
    <property type="nucleotide sequence ID" value="NZ_AECZ01000001.1"/>
</dbReference>
<comment type="caution">
    <text evidence="2">The sequence shown here is derived from an EMBL/GenBank/DDBJ whole genome shotgun (WGS) entry which is preliminary data.</text>
</comment>
<evidence type="ECO:0000313" key="3">
    <source>
        <dbReference type="Proteomes" id="UP000006250"/>
    </source>
</evidence>
<reference evidence="2 3" key="1">
    <citation type="submission" date="2010-08" db="EMBL/GenBank/DDBJ databases">
        <title>The draft genome of Desulfovibrio fructosovorans JJ.</title>
        <authorList>
            <consortium name="US DOE Joint Genome Institute (JGI-PGF)"/>
            <person name="Lucas S."/>
            <person name="Copeland A."/>
            <person name="Lapidus A."/>
            <person name="Cheng J.-F."/>
            <person name="Bruce D."/>
            <person name="Goodwin L."/>
            <person name="Pitluck S."/>
            <person name="Land M.L."/>
            <person name="Hauser L."/>
            <person name="Chang Y.-J."/>
            <person name="Jeffries C."/>
            <person name="Wall J.D."/>
            <person name="Stahl D.A."/>
            <person name="Arkin A.P."/>
            <person name="Dehal P."/>
            <person name="Stolyar S.M."/>
            <person name="Hazen T.C."/>
            <person name="Woyke T.J."/>
        </authorList>
    </citation>
    <scope>NUCLEOTIDE SEQUENCE [LARGE SCALE GENOMIC DNA]</scope>
    <source>
        <strain evidence="2 3">JJ</strain>
    </source>
</reference>
<dbReference type="EMBL" id="AECZ01000001">
    <property type="protein sequence ID" value="EFL53038.1"/>
    <property type="molecule type" value="Genomic_DNA"/>
</dbReference>
<keyword evidence="1" id="KW-1133">Transmembrane helix</keyword>
<dbReference type="STRING" id="596151.DesfrDRAFT_0086"/>
<keyword evidence="1" id="KW-0812">Transmembrane</keyword>
<keyword evidence="3" id="KW-1185">Reference proteome</keyword>
<protein>
    <submittedName>
        <fullName evidence="2">Uncharacterized protein</fullName>
    </submittedName>
</protein>